<reference evidence="8 9" key="1">
    <citation type="submission" date="2024-01" db="EMBL/GenBank/DDBJ databases">
        <title>A telomere-to-telomere, gap-free genome of sweet tea (Lithocarpus litseifolius).</title>
        <authorList>
            <person name="Zhou J."/>
        </authorList>
    </citation>
    <scope>NUCLEOTIDE SEQUENCE [LARGE SCALE GENOMIC DNA]</scope>
    <source>
        <strain evidence="8">Zhou-2022a</strain>
        <tissue evidence="8">Leaf</tissue>
    </source>
</reference>
<comment type="function">
    <text evidence="6">Putative transcription activator involved in regulating light control of development.</text>
</comment>
<evidence type="ECO:0000256" key="5">
    <source>
        <dbReference type="PROSITE-ProRule" id="PRU00325"/>
    </source>
</evidence>
<dbReference type="PROSITE" id="PS50966">
    <property type="entry name" value="ZF_SWIM"/>
    <property type="match status" value="1"/>
</dbReference>
<comment type="caution">
    <text evidence="8">The sequence shown here is derived from an EMBL/GenBank/DDBJ whole genome shotgun (WGS) entry which is preliminary data.</text>
</comment>
<dbReference type="EMBL" id="JAZDWU010000002">
    <property type="protein sequence ID" value="KAL0010519.1"/>
    <property type="molecule type" value="Genomic_DNA"/>
</dbReference>
<dbReference type="PANTHER" id="PTHR31669:SF299">
    <property type="entry name" value="PROTEIN FAR1-RELATED SEQUENCE"/>
    <property type="match status" value="1"/>
</dbReference>
<evidence type="ECO:0000256" key="2">
    <source>
        <dbReference type="ARBA" id="ARBA00022723"/>
    </source>
</evidence>
<evidence type="ECO:0000259" key="7">
    <source>
        <dbReference type="PROSITE" id="PS50966"/>
    </source>
</evidence>
<dbReference type="GO" id="GO:0006355">
    <property type="term" value="P:regulation of DNA-templated transcription"/>
    <property type="evidence" value="ECO:0007669"/>
    <property type="project" value="UniProtKB-UniRule"/>
</dbReference>
<dbReference type="InterPro" id="IPR006564">
    <property type="entry name" value="Znf_PMZ"/>
</dbReference>
<evidence type="ECO:0000256" key="6">
    <source>
        <dbReference type="RuleBase" id="RU367018"/>
    </source>
</evidence>
<evidence type="ECO:0000313" key="9">
    <source>
        <dbReference type="Proteomes" id="UP001459277"/>
    </source>
</evidence>
<protein>
    <recommendedName>
        <fullName evidence="6">Protein FAR1-RELATED SEQUENCE</fullName>
    </recommendedName>
</protein>
<name>A0AAW2DK75_9ROSI</name>
<dbReference type="Proteomes" id="UP001459277">
    <property type="component" value="Unassembled WGS sequence"/>
</dbReference>
<feature type="domain" description="SWIM-type" evidence="7">
    <location>
        <begin position="183"/>
        <end position="230"/>
    </location>
</feature>
<evidence type="ECO:0000256" key="1">
    <source>
        <dbReference type="ARBA" id="ARBA00005889"/>
    </source>
</evidence>
<dbReference type="GO" id="GO:0008270">
    <property type="term" value="F:zinc ion binding"/>
    <property type="evidence" value="ECO:0007669"/>
    <property type="project" value="UniProtKB-UniRule"/>
</dbReference>
<keyword evidence="3 5" id="KW-0863">Zinc-finger</keyword>
<keyword evidence="2 6" id="KW-0479">Metal-binding</keyword>
<organism evidence="8 9">
    <name type="scientific">Lithocarpus litseifolius</name>
    <dbReference type="NCBI Taxonomy" id="425828"/>
    <lineage>
        <taxon>Eukaryota</taxon>
        <taxon>Viridiplantae</taxon>
        <taxon>Streptophyta</taxon>
        <taxon>Embryophyta</taxon>
        <taxon>Tracheophyta</taxon>
        <taxon>Spermatophyta</taxon>
        <taxon>Magnoliopsida</taxon>
        <taxon>eudicotyledons</taxon>
        <taxon>Gunneridae</taxon>
        <taxon>Pentapetalae</taxon>
        <taxon>rosids</taxon>
        <taxon>fabids</taxon>
        <taxon>Fagales</taxon>
        <taxon>Fagaceae</taxon>
        <taxon>Lithocarpus</taxon>
    </lineage>
</organism>
<evidence type="ECO:0000256" key="4">
    <source>
        <dbReference type="ARBA" id="ARBA00022833"/>
    </source>
</evidence>
<comment type="similarity">
    <text evidence="1 6">Belongs to the FHY3/FAR1 family.</text>
</comment>
<dbReference type="PANTHER" id="PTHR31669">
    <property type="entry name" value="PROTEIN FAR1-RELATED SEQUENCE 10-RELATED"/>
    <property type="match status" value="1"/>
</dbReference>
<evidence type="ECO:0000256" key="3">
    <source>
        <dbReference type="ARBA" id="ARBA00022771"/>
    </source>
</evidence>
<accession>A0AAW2DK75</accession>
<evidence type="ECO:0000313" key="8">
    <source>
        <dbReference type="EMBL" id="KAL0010519.1"/>
    </source>
</evidence>
<dbReference type="AlphaFoldDB" id="A0AAW2DK75"/>
<dbReference type="InterPro" id="IPR007527">
    <property type="entry name" value="Znf_SWIM"/>
</dbReference>
<keyword evidence="9" id="KW-1185">Reference proteome</keyword>
<comment type="subcellular location">
    <subcellularLocation>
        <location evidence="6">Nucleus</location>
    </subcellularLocation>
</comment>
<dbReference type="GO" id="GO:0005634">
    <property type="term" value="C:nucleus"/>
    <property type="evidence" value="ECO:0007669"/>
    <property type="project" value="UniProtKB-SubCell"/>
</dbReference>
<sequence>MPRTSIFSPPSFTSGLFSTNDLSTPKGCDCVYGYEDENEWLVAWDNMLEKYALVDNKWLGGIFDMKEKWAMLYGRHMFTADMKSTLRSESMNNALKKYLNVKLDFVCFSEQYSRVLADKRHQELQAEFRMRQTKPVLRVDLEILGHAVEFYTPEIFSMFQDEYLKMMDCKIYRVNKSDTIKEYKVTYRERTQEHLVKYEALTTIVECDCMKFNFIGIICIHALKVLDKKNIMTLSPHYILKRWTKDAKVSSIKDYCGIYIKGNTQESIGKRYSHLSHKFREISTLPAESEMMYEHTKRSFENLLKDLQEMRKKCYSDSMEGRVEVHGEAIHADVLQDKYIQTQQESKHGVGKPQAQPRALKVNPVQFREVVEKVKEIGFNLLMMKFAKAVHVLWSMSKSTWERKVDVYTKWGWSEAEHEISLAFRRHPWCMMVLKTRL</sequence>
<dbReference type="SMART" id="SM00575">
    <property type="entry name" value="ZnF_PMZ"/>
    <property type="match status" value="1"/>
</dbReference>
<keyword evidence="6" id="KW-0539">Nucleus</keyword>
<proteinExistence type="inferred from homology"/>
<keyword evidence="4 6" id="KW-0862">Zinc</keyword>
<gene>
    <name evidence="8" type="ORF">SO802_005627</name>
</gene>
<dbReference type="InterPro" id="IPR031052">
    <property type="entry name" value="FHY3/FAR1"/>
</dbReference>